<dbReference type="InterPro" id="IPR001647">
    <property type="entry name" value="HTH_TetR"/>
</dbReference>
<dbReference type="Gene3D" id="1.10.357.10">
    <property type="entry name" value="Tetracycline Repressor, domain 2"/>
    <property type="match status" value="1"/>
</dbReference>
<feature type="DNA-binding region" description="H-T-H motif" evidence="2">
    <location>
        <begin position="32"/>
        <end position="51"/>
    </location>
</feature>
<dbReference type="RefSeq" id="WP_147670245.1">
    <property type="nucleotide sequence ID" value="NZ_CP120678.1"/>
</dbReference>
<evidence type="ECO:0000259" key="3">
    <source>
        <dbReference type="PROSITE" id="PS50977"/>
    </source>
</evidence>
<accession>A0A9Y2AHM3</accession>
<dbReference type="AlphaFoldDB" id="A0A9Y2AHM3"/>
<dbReference type="SUPFAM" id="SSF46689">
    <property type="entry name" value="Homeodomain-like"/>
    <property type="match status" value="1"/>
</dbReference>
<dbReference type="InterPro" id="IPR036271">
    <property type="entry name" value="Tet_transcr_reg_TetR-rel_C_sf"/>
</dbReference>
<name>A0A9Y2AHM3_9FIRM</name>
<protein>
    <submittedName>
        <fullName evidence="4">TetR/AcrR family transcriptional regulator</fullName>
    </submittedName>
</protein>
<dbReference type="InterPro" id="IPR041479">
    <property type="entry name" value="TetR_CgmR_C"/>
</dbReference>
<gene>
    <name evidence="4" type="ORF">P3F81_09555</name>
</gene>
<organism evidence="4 5">
    <name type="scientific">Selenobaculum gibii</name>
    <dbReference type="NCBI Taxonomy" id="3054208"/>
    <lineage>
        <taxon>Bacteria</taxon>
        <taxon>Bacillati</taxon>
        <taxon>Bacillota</taxon>
        <taxon>Negativicutes</taxon>
        <taxon>Selenomonadales</taxon>
        <taxon>Selenomonadaceae</taxon>
        <taxon>Selenobaculum</taxon>
    </lineage>
</organism>
<dbReference type="Pfam" id="PF17937">
    <property type="entry name" value="TetR_C_28"/>
    <property type="match status" value="1"/>
</dbReference>
<dbReference type="PROSITE" id="PS50977">
    <property type="entry name" value="HTH_TETR_2"/>
    <property type="match status" value="1"/>
</dbReference>
<keyword evidence="1 2" id="KW-0238">DNA-binding</keyword>
<evidence type="ECO:0000313" key="5">
    <source>
        <dbReference type="Proteomes" id="UP001243623"/>
    </source>
</evidence>
<proteinExistence type="predicted"/>
<evidence type="ECO:0000256" key="1">
    <source>
        <dbReference type="ARBA" id="ARBA00023125"/>
    </source>
</evidence>
<reference evidence="4" key="1">
    <citation type="submission" date="2023-03" db="EMBL/GenBank/DDBJ databases">
        <title>Selenobaculum gbiensis gen. nov. sp. nov., a new bacterium isolated from the gut microbiota of IBD patient.</title>
        <authorList>
            <person name="Yeo S."/>
            <person name="Park H."/>
            <person name="Huh C.S."/>
        </authorList>
    </citation>
    <scope>NUCLEOTIDE SEQUENCE</scope>
    <source>
        <strain evidence="4">ICN-92133</strain>
    </source>
</reference>
<evidence type="ECO:0000256" key="2">
    <source>
        <dbReference type="PROSITE-ProRule" id="PRU00335"/>
    </source>
</evidence>
<keyword evidence="5" id="KW-1185">Reference proteome</keyword>
<dbReference type="SUPFAM" id="SSF48498">
    <property type="entry name" value="Tetracyclin repressor-like, C-terminal domain"/>
    <property type="match status" value="1"/>
</dbReference>
<dbReference type="KEGG" id="sgbi:P3F81_09555"/>
<dbReference type="Pfam" id="PF00440">
    <property type="entry name" value="TetR_N"/>
    <property type="match status" value="1"/>
</dbReference>
<sequence>MSKHNAELNETKVKILHAAALIVKREGATALTLESAAKEAGISKGGLLYHYPNKDTLIKCMNEYLLNQYMDNIQTRVAEAKDVNLSNGGKWTRAYIKESFETQAQDNDYSTVLLTLAALQNEDRMMYQEKQAYMQKCSESDKINPLMATILRLAADGLQFHEALGQSAINPEMREKLEKTMLDLTDEREAWQGSWRKSYLLPRYNI</sequence>
<dbReference type="Proteomes" id="UP001243623">
    <property type="component" value="Chromosome"/>
</dbReference>
<dbReference type="PRINTS" id="PR00455">
    <property type="entry name" value="HTHTETR"/>
</dbReference>
<dbReference type="EMBL" id="CP120678">
    <property type="protein sequence ID" value="WIW70136.1"/>
    <property type="molecule type" value="Genomic_DNA"/>
</dbReference>
<evidence type="ECO:0000313" key="4">
    <source>
        <dbReference type="EMBL" id="WIW70136.1"/>
    </source>
</evidence>
<feature type="domain" description="HTH tetR-type" evidence="3">
    <location>
        <begin position="9"/>
        <end position="69"/>
    </location>
</feature>
<dbReference type="InterPro" id="IPR009057">
    <property type="entry name" value="Homeodomain-like_sf"/>
</dbReference>
<dbReference type="GO" id="GO:0003677">
    <property type="term" value="F:DNA binding"/>
    <property type="evidence" value="ECO:0007669"/>
    <property type="project" value="UniProtKB-UniRule"/>
</dbReference>